<proteinExistence type="predicted"/>
<feature type="signal peptide" evidence="2">
    <location>
        <begin position="1"/>
        <end position="23"/>
    </location>
</feature>
<dbReference type="EMBL" id="CP014206">
    <property type="protein sequence ID" value="AMK12941.1"/>
    <property type="molecule type" value="Genomic_DNA"/>
</dbReference>
<evidence type="ECO:0000313" key="6">
    <source>
        <dbReference type="Proteomes" id="UP000295506"/>
    </source>
</evidence>
<dbReference type="AlphaFoldDB" id="A0A126QSH0"/>
<evidence type="ECO:0000313" key="3">
    <source>
        <dbReference type="EMBL" id="AMK12941.1"/>
    </source>
</evidence>
<dbReference type="OrthoDB" id="5460674at2"/>
<dbReference type="Proteomes" id="UP000295506">
    <property type="component" value="Unassembled WGS sequence"/>
</dbReference>
<keyword evidence="5" id="KW-1185">Reference proteome</keyword>
<protein>
    <submittedName>
        <fullName evidence="4">Uncharacterized protein</fullName>
    </submittedName>
</protein>
<dbReference type="EMBL" id="SOBK01000001">
    <property type="protein sequence ID" value="TDT91678.1"/>
    <property type="molecule type" value="Genomic_DNA"/>
</dbReference>
<evidence type="ECO:0000313" key="4">
    <source>
        <dbReference type="EMBL" id="TDT91678.1"/>
    </source>
</evidence>
<accession>A0A126QSH0</accession>
<gene>
    <name evidence="3" type="ORF">AWY79_06025</name>
    <name evidence="4" type="ORF">EDC59_10176</name>
</gene>
<organism evidence="4 6">
    <name type="scientific">Pseudodesulfovibrio indicus</name>
    <dbReference type="NCBI Taxonomy" id="1716143"/>
    <lineage>
        <taxon>Bacteria</taxon>
        <taxon>Pseudomonadati</taxon>
        <taxon>Thermodesulfobacteriota</taxon>
        <taxon>Desulfovibrionia</taxon>
        <taxon>Desulfovibrionales</taxon>
        <taxon>Desulfovibrionaceae</taxon>
    </lineage>
</organism>
<feature type="compositionally biased region" description="Basic and acidic residues" evidence="1">
    <location>
        <begin position="29"/>
        <end position="38"/>
    </location>
</feature>
<feature type="compositionally biased region" description="Basic and acidic residues" evidence="1">
    <location>
        <begin position="60"/>
        <end position="73"/>
    </location>
</feature>
<feature type="region of interest" description="Disordered" evidence="1">
    <location>
        <begin position="23"/>
        <end position="73"/>
    </location>
</feature>
<evidence type="ECO:0000256" key="1">
    <source>
        <dbReference type="SAM" id="MobiDB-lite"/>
    </source>
</evidence>
<dbReference type="RefSeq" id="WP_066807050.1">
    <property type="nucleotide sequence ID" value="NZ_CP014206.1"/>
</dbReference>
<reference evidence="4 6" key="2">
    <citation type="submission" date="2019-03" db="EMBL/GenBank/DDBJ databases">
        <title>Genomic Encyclopedia of Type Strains, Phase IV (KMG-IV): sequencing the most valuable type-strain genomes for metagenomic binning, comparative biology and taxonomic classification.</title>
        <authorList>
            <person name="Goeker M."/>
        </authorList>
    </citation>
    <scope>NUCLEOTIDE SEQUENCE [LARGE SCALE GENOMIC DNA]</scope>
    <source>
        <strain evidence="4 6">DSM 101483</strain>
    </source>
</reference>
<feature type="compositionally biased region" description="Low complexity" evidence="1">
    <location>
        <begin position="94"/>
        <end position="121"/>
    </location>
</feature>
<dbReference type="Proteomes" id="UP000055611">
    <property type="component" value="Chromosome"/>
</dbReference>
<sequence>MRFFSIIATLLLTVVLLTPGLGAAQSKFPNKDTAKNRQDNAFGTRPAEDGDAVTTFGTNERGDTTIDSHQPKQEEVDWYDKVIIAVDPDVSWPSKRSTTTTTKSTDPGGNTSTSTTTTTTE</sequence>
<feature type="chain" id="PRO_5043870379" evidence="2">
    <location>
        <begin position="24"/>
        <end position="121"/>
    </location>
</feature>
<evidence type="ECO:0000313" key="5">
    <source>
        <dbReference type="Proteomes" id="UP000055611"/>
    </source>
</evidence>
<reference evidence="3 5" key="1">
    <citation type="journal article" date="2016" name="Front. Microbiol.">
        <title>Genome Sequence of the Piezophilic, Mesophilic Sulfate-Reducing Bacterium Desulfovibrio indicus J2T.</title>
        <authorList>
            <person name="Cao J."/>
            <person name="Maignien L."/>
            <person name="Shao Z."/>
            <person name="Alain K."/>
            <person name="Jebbar M."/>
        </authorList>
    </citation>
    <scope>NUCLEOTIDE SEQUENCE [LARGE SCALE GENOMIC DNA]</scope>
    <source>
        <strain evidence="3 5">J2</strain>
    </source>
</reference>
<keyword evidence="2" id="KW-0732">Signal</keyword>
<evidence type="ECO:0000256" key="2">
    <source>
        <dbReference type="SAM" id="SignalP"/>
    </source>
</evidence>
<name>A0A126QSH0_9BACT</name>
<dbReference type="KEGG" id="dej:AWY79_06025"/>
<feature type="region of interest" description="Disordered" evidence="1">
    <location>
        <begin position="90"/>
        <end position="121"/>
    </location>
</feature>